<accession>A0ABQ8UR26</accession>
<evidence type="ECO:0000256" key="1">
    <source>
        <dbReference type="SAM" id="MobiDB-lite"/>
    </source>
</evidence>
<evidence type="ECO:0000313" key="4">
    <source>
        <dbReference type="Proteomes" id="UP001141327"/>
    </source>
</evidence>
<evidence type="ECO:0000313" key="3">
    <source>
        <dbReference type="EMBL" id="KAJ4461288.1"/>
    </source>
</evidence>
<dbReference type="GO" id="GO:0016779">
    <property type="term" value="F:nucleotidyltransferase activity"/>
    <property type="evidence" value="ECO:0007669"/>
    <property type="project" value="UniProtKB-KW"/>
</dbReference>
<reference evidence="3" key="1">
    <citation type="journal article" date="2022" name="bioRxiv">
        <title>Genomics of Preaxostyla Flagellates Illuminates Evolutionary Transitions and the Path Towards Mitochondrial Loss.</title>
        <authorList>
            <person name="Novak L.V.F."/>
            <person name="Treitli S.C."/>
            <person name="Pyrih J."/>
            <person name="Halakuc P."/>
            <person name="Pipaliya S.V."/>
            <person name="Vacek V."/>
            <person name="Brzon O."/>
            <person name="Soukal P."/>
            <person name="Eme L."/>
            <person name="Dacks J.B."/>
            <person name="Karnkowska A."/>
            <person name="Elias M."/>
            <person name="Hampl V."/>
        </authorList>
    </citation>
    <scope>NUCLEOTIDE SEQUENCE</scope>
    <source>
        <strain evidence="3">RCP-MX</strain>
    </source>
</reference>
<feature type="region of interest" description="Disordered" evidence="1">
    <location>
        <begin position="337"/>
        <end position="362"/>
    </location>
</feature>
<gene>
    <name evidence="3" type="ORF">PAPYR_2326</name>
</gene>
<keyword evidence="3" id="KW-0548">Nucleotidyltransferase</keyword>
<protein>
    <submittedName>
        <fullName evidence="3">tRNAHis guanylyltransferase</fullName>
    </submittedName>
</protein>
<dbReference type="InterPro" id="IPR007537">
    <property type="entry name" value="tRNAHis_GuaTrfase_Thg1"/>
</dbReference>
<feature type="domain" description="tRNAHis guanylyltransferase catalytic" evidence="2">
    <location>
        <begin position="11"/>
        <end position="180"/>
    </location>
</feature>
<dbReference type="Proteomes" id="UP001141327">
    <property type="component" value="Unassembled WGS sequence"/>
</dbReference>
<evidence type="ECO:0000259" key="2">
    <source>
        <dbReference type="Pfam" id="PF04446"/>
    </source>
</evidence>
<dbReference type="PANTHER" id="PTHR12729">
    <property type="entry name" value="TRNA(HIS) GUANYLYLTRANSFERASE-RELATED"/>
    <property type="match status" value="1"/>
</dbReference>
<organism evidence="3 4">
    <name type="scientific">Paratrimastix pyriformis</name>
    <dbReference type="NCBI Taxonomy" id="342808"/>
    <lineage>
        <taxon>Eukaryota</taxon>
        <taxon>Metamonada</taxon>
        <taxon>Preaxostyla</taxon>
        <taxon>Paratrimastigidae</taxon>
        <taxon>Paratrimastix</taxon>
    </lineage>
</organism>
<name>A0ABQ8UR26_9EUKA</name>
<comment type="caution">
    <text evidence="3">The sequence shown here is derived from an EMBL/GenBank/DDBJ whole genome shotgun (WGS) entry which is preliminary data.</text>
</comment>
<feature type="compositionally biased region" description="Low complexity" evidence="1">
    <location>
        <begin position="340"/>
        <end position="356"/>
    </location>
</feature>
<dbReference type="EMBL" id="JAPMOS010000008">
    <property type="protein sequence ID" value="KAJ4461288.1"/>
    <property type="molecule type" value="Genomic_DNA"/>
</dbReference>
<dbReference type="PANTHER" id="PTHR12729:SF1">
    <property type="entry name" value="TRNAHIS GUANYLYLTRANSFERASE CATALYTIC DOMAIN-CONTAINING PROTEIN"/>
    <property type="match status" value="1"/>
</dbReference>
<dbReference type="InterPro" id="IPR038469">
    <property type="entry name" value="tRNAHis_GuaTrfase_Thg1_sf"/>
</dbReference>
<dbReference type="Gene3D" id="3.30.70.3000">
    <property type="match status" value="1"/>
</dbReference>
<dbReference type="InterPro" id="IPR024956">
    <property type="entry name" value="tRNAHis_GuaTrfase_cat"/>
</dbReference>
<keyword evidence="3" id="KW-0808">Transferase</keyword>
<keyword evidence="4" id="KW-1185">Reference proteome</keyword>
<sequence>MEEKRKDEFGERMKAYEASTETHLNPALPFVCRLDGHCFSQFTRIFQKPFDLRITKAMAATCADLMKNFNPRFIFTQSDEITMVFPPTSLGKTGEPEKMMFDGRVEKLVSLTAGYCSARFNYHLARFANTAKSPVISAAPAAPAPATATAPLEQNSKEAAQIARALSGTAFFDSRIFNVPNMLEAANAVLWRCHDCIKNSVAMLAQAHVPHKLLVGVPREGQLALLEERGVSWERDLPPYWKYGLLFKRMQYLLPSRNPTTGQSTLALRTRVQARSARVSFADGLADLVVAKYWNVPMALPGEEVAPEPPMAGGLVVDAARAALLGETFAPVLEEEFDPAKGAAPAPGTGAVPPAEGEADAE</sequence>
<dbReference type="Pfam" id="PF04446">
    <property type="entry name" value="Thg1"/>
    <property type="match status" value="1"/>
</dbReference>
<proteinExistence type="predicted"/>